<feature type="compositionally biased region" description="Basic and acidic residues" evidence="2">
    <location>
        <begin position="1129"/>
        <end position="1142"/>
    </location>
</feature>
<feature type="compositionally biased region" description="Low complexity" evidence="2">
    <location>
        <begin position="990"/>
        <end position="1003"/>
    </location>
</feature>
<dbReference type="EMBL" id="CDMY01000345">
    <property type="protein sequence ID" value="CEM03614.1"/>
    <property type="molecule type" value="Genomic_DNA"/>
</dbReference>
<reference evidence="4 5" key="1">
    <citation type="submission" date="2014-11" db="EMBL/GenBank/DDBJ databases">
        <authorList>
            <person name="Zhu J."/>
            <person name="Qi W."/>
            <person name="Song R."/>
        </authorList>
    </citation>
    <scope>NUCLEOTIDE SEQUENCE [LARGE SCALE GENOMIC DNA]</scope>
</reference>
<feature type="compositionally biased region" description="Polar residues" evidence="2">
    <location>
        <begin position="633"/>
        <end position="645"/>
    </location>
</feature>
<feature type="region of interest" description="Disordered" evidence="2">
    <location>
        <begin position="670"/>
        <end position="716"/>
    </location>
</feature>
<keyword evidence="5" id="KW-1185">Reference proteome</keyword>
<dbReference type="Proteomes" id="UP000041254">
    <property type="component" value="Unassembled WGS sequence"/>
</dbReference>
<feature type="region of interest" description="Disordered" evidence="2">
    <location>
        <begin position="1451"/>
        <end position="1482"/>
    </location>
</feature>
<evidence type="ECO:0000313" key="4">
    <source>
        <dbReference type="EMBL" id="CEM03614.1"/>
    </source>
</evidence>
<gene>
    <name evidence="4" type="ORF">Vbra_8445</name>
</gene>
<protein>
    <recommendedName>
        <fullName evidence="3">HTH CENPB-type domain-containing protein</fullName>
    </recommendedName>
</protein>
<dbReference type="PROSITE" id="PS51253">
    <property type="entry name" value="HTH_CENPB"/>
    <property type="match status" value="1"/>
</dbReference>
<dbReference type="VEuPathDB" id="CryptoDB:Vbra_8445"/>
<dbReference type="SUPFAM" id="SSF46689">
    <property type="entry name" value="Homeodomain-like"/>
    <property type="match status" value="1"/>
</dbReference>
<feature type="compositionally biased region" description="Polar residues" evidence="2">
    <location>
        <begin position="1189"/>
        <end position="1198"/>
    </location>
</feature>
<feature type="region of interest" description="Disordered" evidence="2">
    <location>
        <begin position="633"/>
        <end position="655"/>
    </location>
</feature>
<evidence type="ECO:0000259" key="3">
    <source>
        <dbReference type="PROSITE" id="PS51253"/>
    </source>
</evidence>
<keyword evidence="1" id="KW-0238">DNA-binding</keyword>
<feature type="compositionally biased region" description="Basic and acidic residues" evidence="2">
    <location>
        <begin position="1463"/>
        <end position="1482"/>
    </location>
</feature>
<accession>A0A0G4EYA2</accession>
<proteinExistence type="predicted"/>
<evidence type="ECO:0000256" key="1">
    <source>
        <dbReference type="ARBA" id="ARBA00023125"/>
    </source>
</evidence>
<feature type="region of interest" description="Disordered" evidence="2">
    <location>
        <begin position="432"/>
        <end position="471"/>
    </location>
</feature>
<feature type="domain" description="HTH CENPB-type" evidence="3">
    <location>
        <begin position="288"/>
        <end position="358"/>
    </location>
</feature>
<dbReference type="SMART" id="SM00674">
    <property type="entry name" value="CENPB"/>
    <property type="match status" value="2"/>
</dbReference>
<dbReference type="GO" id="GO:0003677">
    <property type="term" value="F:DNA binding"/>
    <property type="evidence" value="ECO:0007669"/>
    <property type="project" value="UniProtKB-KW"/>
</dbReference>
<feature type="region of interest" description="Disordered" evidence="2">
    <location>
        <begin position="988"/>
        <end position="1021"/>
    </location>
</feature>
<evidence type="ECO:0000256" key="2">
    <source>
        <dbReference type="SAM" id="MobiDB-lite"/>
    </source>
</evidence>
<dbReference type="SUPFAM" id="SSF50044">
    <property type="entry name" value="SH3-domain"/>
    <property type="match status" value="1"/>
</dbReference>
<evidence type="ECO:0000313" key="5">
    <source>
        <dbReference type="Proteomes" id="UP000041254"/>
    </source>
</evidence>
<dbReference type="Gene3D" id="2.30.30.40">
    <property type="entry name" value="SH3 Domains"/>
    <property type="match status" value="1"/>
</dbReference>
<dbReference type="Pfam" id="PF03221">
    <property type="entry name" value="HTH_Tnp_Tc5"/>
    <property type="match status" value="1"/>
</dbReference>
<dbReference type="InParanoid" id="A0A0G4EYA2"/>
<dbReference type="InterPro" id="IPR009057">
    <property type="entry name" value="Homeodomain-like_sf"/>
</dbReference>
<feature type="region of interest" description="Disordered" evidence="2">
    <location>
        <begin position="1079"/>
        <end position="1143"/>
    </location>
</feature>
<feature type="region of interest" description="Disordered" evidence="2">
    <location>
        <begin position="1189"/>
        <end position="1217"/>
    </location>
</feature>
<dbReference type="OrthoDB" id="125347at2759"/>
<feature type="region of interest" description="Disordered" evidence="2">
    <location>
        <begin position="397"/>
        <end position="416"/>
    </location>
</feature>
<name>A0A0G4EYA2_VITBC</name>
<sequence>MLGSEKEEDHYRWKLAIVMRAQCAPIMMKTQMRGGGQPQELKSIILAAKHKYCPYTGKLSHCLMVFQVGLGDELTVPGLDEPHEQGAPIGPQTPIVCGGQPAFSSGVPATEELQAGGQPEGFSLSQPADALAAQCDLSEQQPFRWPFDISPAVPFNLHSSAHSEAPLFPTLGPQEAAQGHVCSALPFPHLPLVPYESSRQRAESIPPRLSTMPARQSSQVMTKRAGEVSIGERCRLVAEFNRRKQTGEKITMPQFAQEKGIEQTRFKKWCSAIKKQQEEEGGQVWDATRKRNRKGKFPELEVEMWKWLFGHQDSAAIPPKLIRAKALEIAGQLRIDGFSASDSWITAFKRRCRQNPPETYEPSAAPIAVASSRTDVQPAQAWMGRLPCDVEASTYHQSTSRLIKQDPPDSQPLPVAQTPSLQLPLAAADHLHPPPRSISYYPTPRTNAGGREQGLGHSDTNGLSRHRLASSDPSAAAALPFPIAPAHLTHPHHLPMSFDDRAPSSGATPVPFQSDPIARHRQVEHQMRHWMEGFSLPARVAPEAIRARVMEVAGQLGIDGFYGDSWIAAFKQRWQKNPACFIAGRNNRDTSPPIEQSHHEIAAAAASMPPPSKPGVASELVHALQVAMSEQNRVDTVSGAQTADDTQADGHTENVNAENVNEMLALTLDTAPSHRPHPHSQHTPLFSTARTTDRRDGKVGFANSGDGEFQSNSGDFNAPNLQRLGSEKVDVTYNSNDWLYGTCTRGRKAGFSGWLPSAAETEPLSELLGVSSLVVSLQSLASTVPLTEPVATVMIENQLSFIVSTIHKNRAAINQREGEIVSQMGDDMRDLLMRVAPHVGECHEDLISALRRLGEEMTDNAATASSGLGDSLNGLLQSPTGSENVGWSCEALKAVARWTVEQFNKSRELAEHGAPPAEHKVAKPAVGTVIADVYLSEQSELLLLRCDDQVLAMHTDGRGWMYGRCIKGNMKGHSGWFLSTIVTFDNNPQASPSSSTAASARRLPAAHRTQEPPASASATMSAARLFDSVQSPLSITSHPAPHPIAPTGIGRCDADAAASQQLQGEEAAFRHTADAFIGRHRHDEPEGPPQVERPPPIDDHSQQPPTVAAAAVDRQSDHSRSRNTMSVIHSEDRRTASGDRHLNYQKSDGFAHFAKPPSAVPSRSSVKSVVSITVDDYLSDILEHDDNETSLARSVVSTEDNDSGEKNNDSGATDEDDMSHRVIFGSSLGAPLSVWLFTPSSCRTYSANAASRCCTGLRVMVARFVICIAIPPVAQSEAEYRLVNASYRADRGDGMQLTVKKGDAVQVFLHDPSGWTYGELSNGNCGWFSDRCLGKRLTGQPFGMAAREAADTHNHHHQQQLQQSGVMHSTLNPRAKPWHPFQGPSFSDILMRGDGNGHAGDAERRTSWPWGGWHGVLVCGHEDNTSCVHAERRVDGTPWLLFQGLPFSDGEGGGGATSAQARQCDEGKNNDNGDERDRTCTM</sequence>
<organism evidence="4 5">
    <name type="scientific">Vitrella brassicaformis (strain CCMP3155)</name>
    <dbReference type="NCBI Taxonomy" id="1169540"/>
    <lineage>
        <taxon>Eukaryota</taxon>
        <taxon>Sar</taxon>
        <taxon>Alveolata</taxon>
        <taxon>Colpodellida</taxon>
        <taxon>Vitrellaceae</taxon>
        <taxon>Vitrella</taxon>
    </lineage>
</organism>
<dbReference type="InterPro" id="IPR036028">
    <property type="entry name" value="SH3-like_dom_sf"/>
</dbReference>
<feature type="compositionally biased region" description="Polar residues" evidence="2">
    <location>
        <begin position="681"/>
        <end position="690"/>
    </location>
</feature>
<feature type="region of interest" description="Disordered" evidence="2">
    <location>
        <begin position="1033"/>
        <end position="1066"/>
    </location>
</feature>
<dbReference type="InterPro" id="IPR006600">
    <property type="entry name" value="HTH_CenpB_DNA-bd_dom"/>
</dbReference>
<dbReference type="Gene3D" id="1.10.10.60">
    <property type="entry name" value="Homeodomain-like"/>
    <property type="match status" value="1"/>
</dbReference>